<accession>A0ABQ3WYY7</accession>
<evidence type="ECO:0000256" key="2">
    <source>
        <dbReference type="ARBA" id="ARBA00023163"/>
    </source>
</evidence>
<organism evidence="4">
    <name type="scientific">Actinoplanes campanulatus</name>
    <dbReference type="NCBI Taxonomy" id="113559"/>
    <lineage>
        <taxon>Bacteria</taxon>
        <taxon>Bacillati</taxon>
        <taxon>Actinomycetota</taxon>
        <taxon>Actinomycetes</taxon>
        <taxon>Micromonosporales</taxon>
        <taxon>Micromonosporaceae</taxon>
        <taxon>Actinoplanes</taxon>
    </lineage>
</organism>
<keyword evidence="2" id="KW-0804">Transcription</keyword>
<reference evidence="4" key="1">
    <citation type="submission" date="2021-01" db="EMBL/GenBank/DDBJ databases">
        <title>Whole genome shotgun sequence of Actinoplanes capillaceus NBRC 16408.</title>
        <authorList>
            <person name="Komaki H."/>
            <person name="Tamura T."/>
        </authorList>
    </citation>
    <scope>NUCLEOTIDE SEQUENCE [LARGE SCALE GENOMIC DNA]</scope>
    <source>
        <strain evidence="4">NBRC 16408</strain>
    </source>
</reference>
<dbReference type="Gene3D" id="1.10.10.1320">
    <property type="entry name" value="Anti-sigma factor, zinc-finger domain"/>
    <property type="match status" value="1"/>
</dbReference>
<evidence type="ECO:0000256" key="1">
    <source>
        <dbReference type="ARBA" id="ARBA00023015"/>
    </source>
</evidence>
<gene>
    <name evidence="4" type="ORF">Aca07nite_87760</name>
</gene>
<name>A0ABQ3WYY7_9ACTN</name>
<proteinExistence type="predicted"/>
<comment type="caution">
    <text evidence="4">The sequence shown here is derived from an EMBL/GenBank/DDBJ whole genome shotgun (WGS) entry which is preliminary data.</text>
</comment>
<dbReference type="EMBL" id="BOMF01000186">
    <property type="protein sequence ID" value="GID51501.1"/>
    <property type="molecule type" value="Genomic_DNA"/>
</dbReference>
<keyword evidence="1" id="KW-0805">Transcription regulation</keyword>
<dbReference type="InterPro" id="IPR041916">
    <property type="entry name" value="Anti_sigma_zinc_sf"/>
</dbReference>
<protein>
    <recommendedName>
        <fullName evidence="3">Putative zinc-finger domain-containing protein</fullName>
    </recommendedName>
</protein>
<evidence type="ECO:0000259" key="3">
    <source>
        <dbReference type="Pfam" id="PF13490"/>
    </source>
</evidence>
<dbReference type="Pfam" id="PF13490">
    <property type="entry name" value="zf-HC2"/>
    <property type="match status" value="1"/>
</dbReference>
<feature type="domain" description="Putative zinc-finger" evidence="3">
    <location>
        <begin position="16"/>
        <end position="37"/>
    </location>
</feature>
<dbReference type="InterPro" id="IPR027383">
    <property type="entry name" value="Znf_put"/>
</dbReference>
<evidence type="ECO:0000313" key="4">
    <source>
        <dbReference type="EMBL" id="GID51501.1"/>
    </source>
</evidence>
<sequence length="68" mass="7345">MTGRGPHHDVASYAIGALDGRDIDLFEAHLAECDDCAERLESFVEVVAVLVEVNADALIKDHVAGRIQ</sequence>